<protein>
    <submittedName>
        <fullName evidence="3">Zn-ribbon domain-containing OB-fold protein</fullName>
    </submittedName>
</protein>
<dbReference type="PANTHER" id="PTHR34075:SF5">
    <property type="entry name" value="BLR3430 PROTEIN"/>
    <property type="match status" value="1"/>
</dbReference>
<reference evidence="4" key="1">
    <citation type="journal article" date="2019" name="Int. J. Syst. Evol. Microbiol.">
        <title>The Global Catalogue of Microorganisms (GCM) 10K type strain sequencing project: providing services to taxonomists for standard genome sequencing and annotation.</title>
        <authorList>
            <consortium name="The Broad Institute Genomics Platform"/>
            <consortium name="The Broad Institute Genome Sequencing Center for Infectious Disease"/>
            <person name="Wu L."/>
            <person name="Ma J."/>
        </authorList>
    </citation>
    <scope>NUCLEOTIDE SEQUENCE [LARGE SCALE GENOMIC DNA]</scope>
    <source>
        <strain evidence="4">JCM 9371</strain>
    </source>
</reference>
<name>A0ABW2XWE3_9ACTN</name>
<evidence type="ECO:0000259" key="2">
    <source>
        <dbReference type="Pfam" id="PF12172"/>
    </source>
</evidence>
<dbReference type="InterPro" id="IPR012340">
    <property type="entry name" value="NA-bd_OB-fold"/>
</dbReference>
<keyword evidence="4" id="KW-1185">Reference proteome</keyword>
<proteinExistence type="predicted"/>
<dbReference type="RefSeq" id="WP_131761518.1">
    <property type="nucleotide sequence ID" value="NZ_CAACUY010000171.1"/>
</dbReference>
<evidence type="ECO:0000259" key="1">
    <source>
        <dbReference type="Pfam" id="PF01796"/>
    </source>
</evidence>
<dbReference type="EMBL" id="JBHTGP010000018">
    <property type="protein sequence ID" value="MFD0689788.1"/>
    <property type="molecule type" value="Genomic_DNA"/>
</dbReference>
<dbReference type="Pfam" id="PF12172">
    <property type="entry name" value="zf-ChsH2"/>
    <property type="match status" value="1"/>
</dbReference>
<dbReference type="InterPro" id="IPR052513">
    <property type="entry name" value="Thioester_dehydratase-like"/>
</dbReference>
<accession>A0ABW2XWE3</accession>
<dbReference type="Gene3D" id="6.10.30.10">
    <property type="match status" value="1"/>
</dbReference>
<gene>
    <name evidence="3" type="ORF">ACFQZM_35235</name>
</gene>
<feature type="domain" description="ChsH2 C-terminal OB-fold" evidence="1">
    <location>
        <begin position="53"/>
        <end position="121"/>
    </location>
</feature>
<dbReference type="Proteomes" id="UP001597063">
    <property type="component" value="Unassembled WGS sequence"/>
</dbReference>
<sequence length="146" mass="15853">MAPVVPIADDLFTWPDDEPRLIGGRCGKCGTHMFPLRAGCGRCGAAEVERALLSRTGTLWTWTSQGFPPKAPFRGEFAGTDPFEPWLVGVVELPGEVRVETLLTGCAQDDLEFGMPVRLVTMPFRTGEDGEQVITFAFSPEGAEHA</sequence>
<evidence type="ECO:0000313" key="3">
    <source>
        <dbReference type="EMBL" id="MFD0689788.1"/>
    </source>
</evidence>
<dbReference type="InterPro" id="IPR022002">
    <property type="entry name" value="ChsH2_Znr"/>
</dbReference>
<dbReference type="PANTHER" id="PTHR34075">
    <property type="entry name" value="BLR3430 PROTEIN"/>
    <property type="match status" value="1"/>
</dbReference>
<dbReference type="InterPro" id="IPR002878">
    <property type="entry name" value="ChsH2_C"/>
</dbReference>
<feature type="domain" description="ChsH2 rubredoxin-like zinc ribbon" evidence="2">
    <location>
        <begin position="17"/>
        <end position="49"/>
    </location>
</feature>
<evidence type="ECO:0000313" key="4">
    <source>
        <dbReference type="Proteomes" id="UP001597063"/>
    </source>
</evidence>
<dbReference type="SUPFAM" id="SSF50249">
    <property type="entry name" value="Nucleic acid-binding proteins"/>
    <property type="match status" value="1"/>
</dbReference>
<organism evidence="3 4">
    <name type="scientific">Actinomadura fibrosa</name>
    <dbReference type="NCBI Taxonomy" id="111802"/>
    <lineage>
        <taxon>Bacteria</taxon>
        <taxon>Bacillati</taxon>
        <taxon>Actinomycetota</taxon>
        <taxon>Actinomycetes</taxon>
        <taxon>Streptosporangiales</taxon>
        <taxon>Thermomonosporaceae</taxon>
        <taxon>Actinomadura</taxon>
    </lineage>
</organism>
<dbReference type="Pfam" id="PF01796">
    <property type="entry name" value="OB_ChsH2_C"/>
    <property type="match status" value="1"/>
</dbReference>
<comment type="caution">
    <text evidence="3">The sequence shown here is derived from an EMBL/GenBank/DDBJ whole genome shotgun (WGS) entry which is preliminary data.</text>
</comment>